<evidence type="ECO:0000256" key="4">
    <source>
        <dbReference type="ARBA" id="ARBA00022917"/>
    </source>
</evidence>
<dbReference type="Pfam" id="PF03463">
    <property type="entry name" value="eRF1_1"/>
    <property type="match status" value="1"/>
</dbReference>
<dbReference type="InterPro" id="IPR005142">
    <property type="entry name" value="eRF1_3"/>
</dbReference>
<dbReference type="Gene3D" id="3.30.420.60">
    <property type="entry name" value="eRF1 domain 2"/>
    <property type="match status" value="1"/>
</dbReference>
<protein>
    <recommendedName>
        <fullName evidence="6">eRF1/Pelota-like N-terminal domain-containing protein</fullName>
    </recommendedName>
</protein>
<comment type="caution">
    <text evidence="7">The sequence shown here is derived from an EMBL/GenBank/DDBJ whole genome shotgun (WGS) entry which is preliminary data.</text>
</comment>
<dbReference type="InterPro" id="IPR005140">
    <property type="entry name" value="eRF1_Pelota-like_N"/>
</dbReference>
<name>A0A836C2W3_9CHLO</name>
<dbReference type="AlphaFoldDB" id="A0A836C2W3"/>
<organism evidence="7 8">
    <name type="scientific">Edaphochlamys debaryana</name>
    <dbReference type="NCBI Taxonomy" id="47281"/>
    <lineage>
        <taxon>Eukaryota</taxon>
        <taxon>Viridiplantae</taxon>
        <taxon>Chlorophyta</taxon>
        <taxon>core chlorophytes</taxon>
        <taxon>Chlorophyceae</taxon>
        <taxon>CS clade</taxon>
        <taxon>Chlamydomonadales</taxon>
        <taxon>Chlamydomonadales incertae sedis</taxon>
        <taxon>Edaphochlamys</taxon>
    </lineage>
</organism>
<dbReference type="InterPro" id="IPR005141">
    <property type="entry name" value="eRF1_2"/>
</dbReference>
<dbReference type="InterPro" id="IPR004403">
    <property type="entry name" value="Peptide_chain-rel_eRF1/aRF1"/>
</dbReference>
<dbReference type="GO" id="GO:0005737">
    <property type="term" value="C:cytoplasm"/>
    <property type="evidence" value="ECO:0007669"/>
    <property type="project" value="UniProtKB-SubCell"/>
</dbReference>
<dbReference type="Gene3D" id="3.30.960.10">
    <property type="entry name" value="eRF1 domain 1"/>
    <property type="match status" value="1"/>
</dbReference>
<accession>A0A836C2W3</accession>
<dbReference type="OrthoDB" id="10254527at2759"/>
<sequence>MISLIMPPKDQVARVQKMLGDEYGTASNIKSRVNRLSVLSAITSAQQRLKLYNKVPPNGLVVYTGTIMTDDGKEKKVNIDFEPFKPINTSLYLCDNKFHTEALNELLESDNKYGFIIMDGNGSLFGTLCGNTREVMHKFLVDLPKKHGRGGQSALRFARLRVEKRHNYVRKVAEMAVQFFITNDRPNVAGLVLAGSADFKNELSQSDMFDPRLQAVVLGVVDVSYGGENGFNQAIELSSEMLANVKFVQEKRLIGRFFEEISQDSGKFVFSVKDTMQCLEMGAVEILIVWENLDCDRYELLNPSTSKTEVKLLNAEQAKDTSHFKDKEAGCDLEVQDKMPLLEWLANNYKKFGCTLEFVTNKSQEGSQFCRGFGGIGGILRYQVNLAELEVDEDEVNDALWSDDDF</sequence>
<dbReference type="SUPFAM" id="SSF55481">
    <property type="entry name" value="N-terminal domain of eukaryotic peptide chain release factor subunit 1, ERF1"/>
    <property type="match status" value="1"/>
</dbReference>
<dbReference type="Pfam" id="PF03464">
    <property type="entry name" value="eRF1_2"/>
    <property type="match status" value="1"/>
</dbReference>
<dbReference type="Pfam" id="PF03465">
    <property type="entry name" value="eRF1_3"/>
    <property type="match status" value="1"/>
</dbReference>
<reference evidence="7" key="1">
    <citation type="journal article" date="2020" name="bioRxiv">
        <title>Comparative genomics of Chlamydomonas.</title>
        <authorList>
            <person name="Craig R.J."/>
            <person name="Hasan A.R."/>
            <person name="Ness R.W."/>
            <person name="Keightley P.D."/>
        </authorList>
    </citation>
    <scope>NUCLEOTIDE SEQUENCE</scope>
    <source>
        <strain evidence="7">CCAP 11/70</strain>
    </source>
</reference>
<dbReference type="FunFam" id="3.30.1330.30:FF:000006">
    <property type="entry name" value="Peptide chain release factor subunit 1"/>
    <property type="match status" value="1"/>
</dbReference>
<dbReference type="InterPro" id="IPR024049">
    <property type="entry name" value="eRF1_1_sf"/>
</dbReference>
<evidence type="ECO:0000256" key="1">
    <source>
        <dbReference type="ARBA" id="ARBA00004496"/>
    </source>
</evidence>
<dbReference type="SUPFAM" id="SSF55315">
    <property type="entry name" value="L30e-like"/>
    <property type="match status" value="1"/>
</dbReference>
<dbReference type="EMBL" id="JAEHOE010000015">
    <property type="protein sequence ID" value="KAG2497232.1"/>
    <property type="molecule type" value="Genomic_DNA"/>
</dbReference>
<dbReference type="SMART" id="SM01194">
    <property type="entry name" value="eRF1_1"/>
    <property type="match status" value="1"/>
</dbReference>
<comment type="similarity">
    <text evidence="2">Belongs to the eukaryotic release factor 1 family.</text>
</comment>
<dbReference type="NCBIfam" id="TIGR03676">
    <property type="entry name" value="aRF1_eRF1"/>
    <property type="match status" value="1"/>
</dbReference>
<dbReference type="SUPFAM" id="SSF53137">
    <property type="entry name" value="Translational machinery components"/>
    <property type="match status" value="1"/>
</dbReference>
<feature type="domain" description="eRF1/Pelota-like N-terminal" evidence="6">
    <location>
        <begin position="1"/>
        <end position="108"/>
    </location>
</feature>
<dbReference type="FunFam" id="3.30.420.60:FF:000001">
    <property type="entry name" value="Eukaryotic peptide chain release factor subunit 1"/>
    <property type="match status" value="1"/>
</dbReference>
<dbReference type="InterPro" id="IPR042226">
    <property type="entry name" value="eFR1_2_sf"/>
</dbReference>
<dbReference type="InterPro" id="IPR029064">
    <property type="entry name" value="Ribosomal_eL30-like_sf"/>
</dbReference>
<dbReference type="GO" id="GO:0003747">
    <property type="term" value="F:translation release factor activity"/>
    <property type="evidence" value="ECO:0007669"/>
    <property type="project" value="InterPro"/>
</dbReference>
<gene>
    <name evidence="7" type="ORF">HYH03_004821</name>
</gene>
<evidence type="ECO:0000256" key="2">
    <source>
        <dbReference type="ARBA" id="ARBA00005326"/>
    </source>
</evidence>
<proteinExistence type="inferred from homology"/>
<evidence type="ECO:0000259" key="6">
    <source>
        <dbReference type="SMART" id="SM01194"/>
    </source>
</evidence>
<keyword evidence="4" id="KW-0648">Protein biosynthesis</keyword>
<comment type="subcellular location">
    <subcellularLocation>
        <location evidence="1">Cytoplasm</location>
    </subcellularLocation>
</comment>
<evidence type="ECO:0000313" key="7">
    <source>
        <dbReference type="EMBL" id="KAG2497232.1"/>
    </source>
</evidence>
<evidence type="ECO:0000256" key="5">
    <source>
        <dbReference type="ARBA" id="ARBA00045523"/>
    </source>
</evidence>
<evidence type="ECO:0000256" key="3">
    <source>
        <dbReference type="ARBA" id="ARBA00022490"/>
    </source>
</evidence>
<dbReference type="Proteomes" id="UP000612055">
    <property type="component" value="Unassembled WGS sequence"/>
</dbReference>
<dbReference type="Gene3D" id="3.30.1330.30">
    <property type="match status" value="1"/>
</dbReference>
<keyword evidence="8" id="KW-1185">Reference proteome</keyword>
<evidence type="ECO:0000313" key="8">
    <source>
        <dbReference type="Proteomes" id="UP000612055"/>
    </source>
</evidence>
<comment type="function">
    <text evidence="5">Directs the termination of nascent peptide synthesis (translation) in response to the termination codons UAA, UAG and UGA. Modulates plant growth and development.</text>
</comment>
<dbReference type="PANTHER" id="PTHR10113">
    <property type="entry name" value="PEPTIDE CHAIN RELEASE FACTOR SUBUNIT 1"/>
    <property type="match status" value="1"/>
</dbReference>
<keyword evidence="3" id="KW-0963">Cytoplasm</keyword>